<evidence type="ECO:0000313" key="1">
    <source>
        <dbReference type="EMBL" id="EAQ82094.1"/>
    </source>
</evidence>
<reference evidence="1 2" key="1">
    <citation type="submission" date="2006-02" db="EMBL/GenBank/DDBJ databases">
        <authorList>
            <person name="Amann R."/>
            <person name="Ferriera S."/>
            <person name="Johnson J."/>
            <person name="Kravitz S."/>
            <person name="Halpern A."/>
            <person name="Remington K."/>
            <person name="Beeson K."/>
            <person name="Tran B."/>
            <person name="Rogers Y.-H."/>
            <person name="Friedman R."/>
            <person name="Venter J.C."/>
        </authorList>
    </citation>
    <scope>NUCLEOTIDE SEQUENCE [LARGE SCALE GENOMIC DNA]</scope>
    <source>
        <strain evidence="1 2">DSM 3645</strain>
    </source>
</reference>
<proteinExistence type="predicted"/>
<dbReference type="HOGENOM" id="CLU_683147_0_0_0"/>
<dbReference type="Proteomes" id="UP000004358">
    <property type="component" value="Unassembled WGS sequence"/>
</dbReference>
<dbReference type="EMBL" id="AANZ01000002">
    <property type="protein sequence ID" value="EAQ82094.1"/>
    <property type="molecule type" value="Genomic_DNA"/>
</dbReference>
<gene>
    <name evidence="1" type="ORF">DSM3645_00230</name>
</gene>
<organism evidence="1 2">
    <name type="scientific">Blastopirellula marina DSM 3645</name>
    <dbReference type="NCBI Taxonomy" id="314230"/>
    <lineage>
        <taxon>Bacteria</taxon>
        <taxon>Pseudomonadati</taxon>
        <taxon>Planctomycetota</taxon>
        <taxon>Planctomycetia</taxon>
        <taxon>Pirellulales</taxon>
        <taxon>Pirellulaceae</taxon>
        <taxon>Blastopirellula</taxon>
    </lineage>
</organism>
<evidence type="ECO:0000313" key="2">
    <source>
        <dbReference type="Proteomes" id="UP000004358"/>
    </source>
</evidence>
<name>A3ZMC5_9BACT</name>
<sequence length="397" mass="44146">MFPFGPPSGDLALSASPYDEIRSALDQQGAEAALQRLSDEFRKEKKHYELFESLKMLARLRLGLPLLYADAGEDLSEEKRDALEDALIEICREVGTLLLDEGRIREGWYYLRPVGDKEPVLRAIRDADFDEEDTLDDVIEVALHEGIAPELGFGLLLEHHGTCNAITTYEQQFAGLPPARQQPLAAKLLKHLHDELSATLKADIAHQEGSDPTEATLAEMIAPRDWLFSTGGYHIDASHLAATVRFARVLDDPELLRLALDLTAYGERLDPQLQYEQPVPFTSTYPHNALFFQALLGENYDEALKHFREKAEASDIRREGSLAIETYISLLARTGKASEALDAALRMIPEGVHTMGIAPTLVELSNASGDYEKLAAFCQNRNDMLGFITSLLQAKSQ</sequence>
<accession>A3ZMC5</accession>
<protein>
    <submittedName>
        <fullName evidence="1">Uncharacterized protein</fullName>
    </submittedName>
</protein>
<comment type="caution">
    <text evidence="1">The sequence shown here is derived from an EMBL/GenBank/DDBJ whole genome shotgun (WGS) entry which is preliminary data.</text>
</comment>
<dbReference type="AlphaFoldDB" id="A3ZMC5"/>